<dbReference type="Proteomes" id="UP000030854">
    <property type="component" value="Unassembled WGS sequence"/>
</dbReference>
<dbReference type="GO" id="GO:0031201">
    <property type="term" value="C:SNARE complex"/>
    <property type="evidence" value="ECO:0007669"/>
    <property type="project" value="TreeGrafter"/>
</dbReference>
<comment type="caution">
    <text evidence="12">The sequence shown here is derived from an EMBL/GenBank/DDBJ whole genome shotgun (WGS) entry which is preliminary data.</text>
</comment>
<keyword evidence="9 11" id="KW-0472">Membrane</keyword>
<accession>A0A0B1P4K9</accession>
<evidence type="ECO:0000256" key="2">
    <source>
        <dbReference type="ARBA" id="ARBA00007891"/>
    </source>
</evidence>
<dbReference type="InterPro" id="IPR019150">
    <property type="entry name" value="Vesicle_transport_protein_Use1"/>
</dbReference>
<protein>
    <submittedName>
        <fullName evidence="12">Putative synaptobrevin protein</fullName>
    </submittedName>
</protein>
<organism evidence="12 13">
    <name type="scientific">Uncinula necator</name>
    <name type="common">Grape powdery mildew</name>
    <dbReference type="NCBI Taxonomy" id="52586"/>
    <lineage>
        <taxon>Eukaryota</taxon>
        <taxon>Fungi</taxon>
        <taxon>Dikarya</taxon>
        <taxon>Ascomycota</taxon>
        <taxon>Pezizomycotina</taxon>
        <taxon>Leotiomycetes</taxon>
        <taxon>Erysiphales</taxon>
        <taxon>Erysiphaceae</taxon>
        <taxon>Erysiphe</taxon>
    </lineage>
</organism>
<keyword evidence="10" id="KW-0175">Coiled coil</keyword>
<dbReference type="Pfam" id="PF09753">
    <property type="entry name" value="Use1"/>
    <property type="match status" value="1"/>
</dbReference>
<evidence type="ECO:0000256" key="10">
    <source>
        <dbReference type="SAM" id="Coils"/>
    </source>
</evidence>
<reference evidence="12 13" key="1">
    <citation type="journal article" date="2014" name="BMC Genomics">
        <title>Adaptive genomic structural variation in the grape powdery mildew pathogen, Erysiphe necator.</title>
        <authorList>
            <person name="Jones L."/>
            <person name="Riaz S."/>
            <person name="Morales-Cruz A."/>
            <person name="Amrine K.C."/>
            <person name="McGuire B."/>
            <person name="Gubler W.D."/>
            <person name="Walker M.A."/>
            <person name="Cantu D."/>
        </authorList>
    </citation>
    <scope>NUCLEOTIDE SEQUENCE [LARGE SCALE GENOMIC DNA]</scope>
    <source>
        <strain evidence="13">c</strain>
    </source>
</reference>
<keyword evidence="5" id="KW-0256">Endoplasmic reticulum</keyword>
<keyword evidence="7" id="KW-0653">Protein transport</keyword>
<evidence type="ECO:0000256" key="5">
    <source>
        <dbReference type="ARBA" id="ARBA00022824"/>
    </source>
</evidence>
<dbReference type="OMA" id="YAWIFGL"/>
<dbReference type="GO" id="GO:0005484">
    <property type="term" value="F:SNAP receptor activity"/>
    <property type="evidence" value="ECO:0007669"/>
    <property type="project" value="TreeGrafter"/>
</dbReference>
<gene>
    <name evidence="12" type="ORF">EV44_g1426</name>
</gene>
<dbReference type="PANTHER" id="PTHR13050:SF7">
    <property type="entry name" value="VESICLE TRANSPORT PROTEIN USE1"/>
    <property type="match status" value="1"/>
</dbReference>
<proteinExistence type="inferred from homology"/>
<keyword evidence="13" id="KW-1185">Reference proteome</keyword>
<evidence type="ECO:0000256" key="6">
    <source>
        <dbReference type="ARBA" id="ARBA00022892"/>
    </source>
</evidence>
<feature type="coiled-coil region" evidence="10">
    <location>
        <begin position="62"/>
        <end position="119"/>
    </location>
</feature>
<evidence type="ECO:0000256" key="7">
    <source>
        <dbReference type="ARBA" id="ARBA00022927"/>
    </source>
</evidence>
<feature type="transmembrane region" description="Helical" evidence="11">
    <location>
        <begin position="295"/>
        <end position="319"/>
    </location>
</feature>
<evidence type="ECO:0000256" key="8">
    <source>
        <dbReference type="ARBA" id="ARBA00022989"/>
    </source>
</evidence>
<dbReference type="GO" id="GO:0006890">
    <property type="term" value="P:retrograde vesicle-mediated transport, Golgi to endoplasmic reticulum"/>
    <property type="evidence" value="ECO:0007669"/>
    <property type="project" value="TreeGrafter"/>
</dbReference>
<evidence type="ECO:0000313" key="13">
    <source>
        <dbReference type="Proteomes" id="UP000030854"/>
    </source>
</evidence>
<comment type="subcellular location">
    <subcellularLocation>
        <location evidence="1">Endoplasmic reticulum membrane</location>
        <topology evidence="1">Single-pass type IV membrane protein</topology>
    </subcellularLocation>
</comment>
<evidence type="ECO:0000313" key="12">
    <source>
        <dbReference type="EMBL" id="KHJ32255.1"/>
    </source>
</evidence>
<dbReference type="GO" id="GO:0015031">
    <property type="term" value="P:protein transport"/>
    <property type="evidence" value="ECO:0007669"/>
    <property type="project" value="UniProtKB-KW"/>
</dbReference>
<evidence type="ECO:0000256" key="1">
    <source>
        <dbReference type="ARBA" id="ARBA00004163"/>
    </source>
</evidence>
<dbReference type="PANTHER" id="PTHR13050">
    <property type="entry name" value="USE1-LIKE PROTEIN"/>
    <property type="match status" value="1"/>
</dbReference>
<keyword evidence="6" id="KW-0931">ER-Golgi transport</keyword>
<dbReference type="STRING" id="52586.A0A0B1P4K9"/>
<dbReference type="HOGENOM" id="CLU_027976_0_0_1"/>
<name>A0A0B1P4K9_UNCNE</name>
<sequence>MVKSTNQPLGKSYDVELPPIISTTALDIQRINLSRMISRFHQIFITPDSKTEALLRESKSERTKLESNLLYAEKLLAKLEQATPTNNGLNKKYDVQVELAQKRKALLKFSQQLKELNDLANYHDEGSDEDHLEECSLSDASCEQNLFTQNKAVEHESPVPSPNSNKNIMMAKTPANLDQSIINSPSETQSNLRVRVKSERAEIFQSSSRSTGADISSKAESLITHNRVEQEILTDSLLQMAKMLKNSSQAFSSALEEEKDILRHATQGLEKNELGLEAAQRRIGLLRTMTEGKGWWGRMIMYAWIFAMAVVALLIVLLMPKLRF</sequence>
<evidence type="ECO:0000256" key="3">
    <source>
        <dbReference type="ARBA" id="ARBA00022448"/>
    </source>
</evidence>
<comment type="similarity">
    <text evidence="2">Belongs to the USE1 family.</text>
</comment>
<keyword evidence="3" id="KW-0813">Transport</keyword>
<keyword evidence="4 11" id="KW-0812">Transmembrane</keyword>
<keyword evidence="8 11" id="KW-1133">Transmembrane helix</keyword>
<dbReference type="AlphaFoldDB" id="A0A0B1P4K9"/>
<dbReference type="GO" id="GO:0005789">
    <property type="term" value="C:endoplasmic reticulum membrane"/>
    <property type="evidence" value="ECO:0007669"/>
    <property type="project" value="UniProtKB-SubCell"/>
</dbReference>
<evidence type="ECO:0000256" key="9">
    <source>
        <dbReference type="ARBA" id="ARBA00023136"/>
    </source>
</evidence>
<evidence type="ECO:0000256" key="11">
    <source>
        <dbReference type="SAM" id="Phobius"/>
    </source>
</evidence>
<evidence type="ECO:0000256" key="4">
    <source>
        <dbReference type="ARBA" id="ARBA00022692"/>
    </source>
</evidence>
<dbReference type="EMBL" id="JNVN01002225">
    <property type="protein sequence ID" value="KHJ32255.1"/>
    <property type="molecule type" value="Genomic_DNA"/>
</dbReference>